<organism evidence="2 3">
    <name type="scientific">Ancylobacter koreensis</name>
    <dbReference type="NCBI Taxonomy" id="266121"/>
    <lineage>
        <taxon>Bacteria</taxon>
        <taxon>Pseudomonadati</taxon>
        <taxon>Pseudomonadota</taxon>
        <taxon>Alphaproteobacteria</taxon>
        <taxon>Hyphomicrobiales</taxon>
        <taxon>Xanthobacteraceae</taxon>
        <taxon>Ancylobacter</taxon>
    </lineage>
</organism>
<feature type="transmembrane region" description="Helical" evidence="1">
    <location>
        <begin position="75"/>
        <end position="95"/>
    </location>
</feature>
<dbReference type="RefSeq" id="WP_247202375.1">
    <property type="nucleotide sequence ID" value="NZ_JALKCG010000009.1"/>
</dbReference>
<protein>
    <recommendedName>
        <fullName evidence="4">DoxX family protein</fullName>
    </recommendedName>
</protein>
<dbReference type="Proteomes" id="UP001202867">
    <property type="component" value="Unassembled WGS sequence"/>
</dbReference>
<dbReference type="EMBL" id="JALKCG010000009">
    <property type="protein sequence ID" value="MCK0209870.1"/>
    <property type="molecule type" value="Genomic_DNA"/>
</dbReference>
<dbReference type="InterPro" id="IPR046740">
    <property type="entry name" value="DUF6790"/>
</dbReference>
<keyword evidence="3" id="KW-1185">Reference proteome</keyword>
<dbReference type="Pfam" id="PF20589">
    <property type="entry name" value="DUF6790"/>
    <property type="match status" value="1"/>
</dbReference>
<keyword evidence="1" id="KW-1133">Transmembrane helix</keyword>
<comment type="caution">
    <text evidence="2">The sequence shown here is derived from an EMBL/GenBank/DDBJ whole genome shotgun (WGS) entry which is preliminary data.</text>
</comment>
<gene>
    <name evidence="2" type="ORF">MWN33_17705</name>
</gene>
<keyword evidence="1" id="KW-0812">Transmembrane</keyword>
<keyword evidence="1" id="KW-0472">Membrane</keyword>
<evidence type="ECO:0000256" key="1">
    <source>
        <dbReference type="SAM" id="Phobius"/>
    </source>
</evidence>
<proteinExistence type="predicted"/>
<evidence type="ECO:0000313" key="3">
    <source>
        <dbReference type="Proteomes" id="UP001202867"/>
    </source>
</evidence>
<reference evidence="3" key="1">
    <citation type="submission" date="2023-07" db="EMBL/GenBank/DDBJ databases">
        <title>Ancylobacter moscoviensis sp. nov., facultatively methylotrophic bacteria from activated sludge and the reclassification of Starkeya novella (Starkey 1934) Kelly et al. 2000 as Ancylobacter novellus comb. nov., Starkeya koreensis Im et al. 2006 as Ancylobacter koreensis comb.nov., Angulomicrobium tetraedrale Vasil'eva et al. 1986 as Ancylobacter tetraedralis comb. nov., Angulomicrobium amanitiforme Fritz et al. 2004 as Ancylobacter amanitiformis comb. nov. and Methylorhabdus multivorans Doronina et al. 1996 as Ancylobacter multivorans comb. nov. and emended description of the genus Ancylobacter.</title>
        <authorList>
            <person name="Doronina N."/>
            <person name="Chemodurova A."/>
            <person name="Grouzdev D."/>
            <person name="Koziaeva V."/>
            <person name="Shi W."/>
            <person name="Wu L."/>
            <person name="Kaparullina E."/>
        </authorList>
    </citation>
    <scope>NUCLEOTIDE SEQUENCE [LARGE SCALE GENOMIC DNA]</scope>
    <source>
        <strain evidence="3">Jip08</strain>
    </source>
</reference>
<feature type="transmembrane region" description="Helical" evidence="1">
    <location>
        <begin position="37"/>
        <end position="60"/>
    </location>
</feature>
<accession>A0ABT0DRG1</accession>
<evidence type="ECO:0008006" key="4">
    <source>
        <dbReference type="Google" id="ProtNLM"/>
    </source>
</evidence>
<name>A0ABT0DRG1_9HYPH</name>
<evidence type="ECO:0000313" key="2">
    <source>
        <dbReference type="EMBL" id="MCK0209870.1"/>
    </source>
</evidence>
<feature type="transmembrane region" description="Helical" evidence="1">
    <location>
        <begin position="133"/>
        <end position="156"/>
    </location>
</feature>
<feature type="transmembrane region" description="Helical" evidence="1">
    <location>
        <begin position="102"/>
        <end position="121"/>
    </location>
</feature>
<sequence>MAEAIRFVLTNLPAFLFVIAVAAAFMTGGEEPLPNRLLRWLLLLPVGVASLWAGLFHVFFPEIAAQSIGWQVSPFQFEIGVADLSIGVVAVLAFWRSLPFQAAAALYTALFFAGVAVGHVREAIDAHDFAPNNFGLLLLITVVQAVLLPALVVWAGRHRVRG</sequence>
<feature type="transmembrane region" description="Helical" evidence="1">
    <location>
        <begin position="6"/>
        <end position="25"/>
    </location>
</feature>